<evidence type="ECO:0000256" key="6">
    <source>
        <dbReference type="SAM" id="Phobius"/>
    </source>
</evidence>
<dbReference type="AlphaFoldDB" id="A0AAW2YYY1"/>
<evidence type="ECO:0000256" key="5">
    <source>
        <dbReference type="PROSITE-ProRule" id="PRU00175"/>
    </source>
</evidence>
<dbReference type="GO" id="GO:0042157">
    <property type="term" value="P:lipoprotein metabolic process"/>
    <property type="evidence" value="ECO:0007669"/>
    <property type="project" value="InterPro"/>
</dbReference>
<dbReference type="GO" id="GO:0008289">
    <property type="term" value="F:lipid binding"/>
    <property type="evidence" value="ECO:0007669"/>
    <property type="project" value="InterPro"/>
</dbReference>
<evidence type="ECO:0000256" key="1">
    <source>
        <dbReference type="ARBA" id="ARBA00010090"/>
    </source>
</evidence>
<evidence type="ECO:0000256" key="2">
    <source>
        <dbReference type="ARBA" id="ARBA00022723"/>
    </source>
</evidence>
<evidence type="ECO:0000256" key="4">
    <source>
        <dbReference type="ARBA" id="ARBA00022833"/>
    </source>
</evidence>
<proteinExistence type="inferred from homology"/>
<evidence type="ECO:0000313" key="9">
    <source>
        <dbReference type="Proteomes" id="UP001431209"/>
    </source>
</evidence>
<dbReference type="GO" id="GO:0008270">
    <property type="term" value="F:zinc ion binding"/>
    <property type="evidence" value="ECO:0007669"/>
    <property type="project" value="UniProtKB-KW"/>
</dbReference>
<organism evidence="8 9">
    <name type="scientific">Acrasis kona</name>
    <dbReference type="NCBI Taxonomy" id="1008807"/>
    <lineage>
        <taxon>Eukaryota</taxon>
        <taxon>Discoba</taxon>
        <taxon>Heterolobosea</taxon>
        <taxon>Tetramitia</taxon>
        <taxon>Eutetramitia</taxon>
        <taxon>Acrasidae</taxon>
        <taxon>Acrasis</taxon>
    </lineage>
</organism>
<reference evidence="8 9" key="1">
    <citation type="submission" date="2024-03" db="EMBL/GenBank/DDBJ databases">
        <title>The Acrasis kona genome and developmental transcriptomes reveal deep origins of eukaryotic multicellular pathways.</title>
        <authorList>
            <person name="Sheikh S."/>
            <person name="Fu C.-J."/>
            <person name="Brown M.W."/>
            <person name="Baldauf S.L."/>
        </authorList>
    </citation>
    <scope>NUCLEOTIDE SEQUENCE [LARGE SCALE GENOMIC DNA]</scope>
    <source>
        <strain evidence="8 9">ATCC MYA-3509</strain>
    </source>
</reference>
<keyword evidence="9" id="KW-1185">Reference proteome</keyword>
<dbReference type="Proteomes" id="UP001431209">
    <property type="component" value="Unassembled WGS sequence"/>
</dbReference>
<evidence type="ECO:0000313" key="8">
    <source>
        <dbReference type="EMBL" id="KAL0481507.1"/>
    </source>
</evidence>
<name>A0AAW2YYY1_9EUKA</name>
<feature type="transmembrane region" description="Helical" evidence="6">
    <location>
        <begin position="183"/>
        <end position="204"/>
    </location>
</feature>
<feature type="domain" description="RING-type" evidence="7">
    <location>
        <begin position="39"/>
        <end position="81"/>
    </location>
</feature>
<comment type="caution">
    <text evidence="8">The sequence shown here is derived from an EMBL/GenBank/DDBJ whole genome shotgun (WGS) entry which is preliminary data.</text>
</comment>
<dbReference type="PROSITE" id="PS50089">
    <property type="entry name" value="ZF_RING_2"/>
    <property type="match status" value="1"/>
</dbReference>
<dbReference type="PANTHER" id="PTHR14096">
    <property type="entry name" value="APOLIPOPROTEIN L"/>
    <property type="match status" value="1"/>
</dbReference>
<evidence type="ECO:0000259" key="7">
    <source>
        <dbReference type="PROSITE" id="PS50089"/>
    </source>
</evidence>
<dbReference type="EMBL" id="JAOPGA020000768">
    <property type="protein sequence ID" value="KAL0481507.1"/>
    <property type="molecule type" value="Genomic_DNA"/>
</dbReference>
<dbReference type="InterPro" id="IPR008405">
    <property type="entry name" value="ApoL"/>
</dbReference>
<dbReference type="Gene3D" id="3.30.40.10">
    <property type="entry name" value="Zinc/RING finger domain, C3HC4 (zinc finger)"/>
    <property type="match status" value="1"/>
</dbReference>
<dbReference type="InterPro" id="IPR017907">
    <property type="entry name" value="Znf_RING_CS"/>
</dbReference>
<keyword evidence="4" id="KW-0862">Zinc</keyword>
<dbReference type="Pfam" id="PF13639">
    <property type="entry name" value="zf-RING_2"/>
    <property type="match status" value="1"/>
</dbReference>
<keyword evidence="3 5" id="KW-0863">Zinc-finger</keyword>
<comment type="similarity">
    <text evidence="1">Belongs to the apolipoprotein L family.</text>
</comment>
<dbReference type="PANTHER" id="PTHR14096:SF28">
    <property type="entry name" value="APOLIPOPROTEIN L, 1-RELATED"/>
    <property type="match status" value="1"/>
</dbReference>
<dbReference type="SMART" id="SM00184">
    <property type="entry name" value="RING"/>
    <property type="match status" value="1"/>
</dbReference>
<dbReference type="InterPro" id="IPR001841">
    <property type="entry name" value="Znf_RING"/>
</dbReference>
<sequence length="413" mass="46465">MDLFPTCSEEEIKEKWMLYYTRSKYSYIQEDDIPDDALCNICLEPFIEPYRTVECRHCFCAGCIKKWFKQNKDENTCPKCRTKIELPLAAVQEKEIITILESILIKCQTCNQVMKNSKMEQHEVVCKGTPIATFDEDYENLQQLVKRWYNNLVELIPELENIATKLDKHHRNTKIAQVSGTSASLLGTALIVGGFIGSFFTFGVSLGLSIAGGAVSVAGTMTAVGASLTEWSIMEVSLKRTQKKINADRRLCNKINNCITRLLDSEQAHINLDECLNKKLTCLESEPTLQTLLKTMNNKFDVEQYKKMHSSAYANGPQLLITKASSAGVQIAKIGSGALIRTASQIGRVMHVGGLVLSVATVPLDVYCLVKDSRELHKKNSSTKSKEIRSLAEEFRSKIRALIYEPDQEWIMI</sequence>
<evidence type="ECO:0000256" key="3">
    <source>
        <dbReference type="ARBA" id="ARBA00022771"/>
    </source>
</evidence>
<keyword evidence="6" id="KW-1133">Transmembrane helix</keyword>
<gene>
    <name evidence="8" type="ORF">AKO1_011260</name>
</gene>
<protein>
    <recommendedName>
        <fullName evidence="7">RING-type domain-containing protein</fullName>
    </recommendedName>
</protein>
<keyword evidence="6" id="KW-0812">Transmembrane</keyword>
<dbReference type="GO" id="GO:0006869">
    <property type="term" value="P:lipid transport"/>
    <property type="evidence" value="ECO:0007669"/>
    <property type="project" value="InterPro"/>
</dbReference>
<dbReference type="PROSITE" id="PS00518">
    <property type="entry name" value="ZF_RING_1"/>
    <property type="match status" value="1"/>
</dbReference>
<dbReference type="GO" id="GO:0005576">
    <property type="term" value="C:extracellular region"/>
    <property type="evidence" value="ECO:0007669"/>
    <property type="project" value="InterPro"/>
</dbReference>
<feature type="transmembrane region" description="Helical" evidence="6">
    <location>
        <begin position="210"/>
        <end position="234"/>
    </location>
</feature>
<keyword evidence="6" id="KW-0472">Membrane</keyword>
<accession>A0AAW2YYY1</accession>
<dbReference type="InterPro" id="IPR013083">
    <property type="entry name" value="Znf_RING/FYVE/PHD"/>
</dbReference>
<dbReference type="GO" id="GO:0016020">
    <property type="term" value="C:membrane"/>
    <property type="evidence" value="ECO:0007669"/>
    <property type="project" value="TreeGrafter"/>
</dbReference>
<keyword evidence="2" id="KW-0479">Metal-binding</keyword>
<dbReference type="SUPFAM" id="SSF57850">
    <property type="entry name" value="RING/U-box"/>
    <property type="match status" value="1"/>
</dbReference>
<dbReference type="Pfam" id="PF05461">
    <property type="entry name" value="ApoL"/>
    <property type="match status" value="1"/>
</dbReference>